<sequence>MRSALSAFSEYRFSGPLAARWDVSTWDLNVKTVARFYAWAVDQGFCSAQPFTYAVVRRYTEAGVQQTRRNTATLRRAKAHSKVKYLDADFRRLFLQGLGGLGPDGEPDGFRGRHLGRNAAMGRLVISSGLRAQEFTHLLTYELPGLPARRSAVPVRFPLAAQITKGKKARETWVSYEALEEFWQYIELDRAAVQLGREYVPDQRLGPRLVISAPDWEGAKIDGRRVSWRKLTPEERLQLVTPEGTPAINAVQSNGSPFTDWATTFRRTSVRIRRDFEPRFPTVGPHLLRHTFAMATLEKLVKGHYARAAALIADVDEDAALALYLTKQDPMLCCVTCSGTRA</sequence>
<dbReference type="InterPro" id="IPR013762">
    <property type="entry name" value="Integrase-like_cat_sf"/>
</dbReference>
<reference evidence="2 3" key="2">
    <citation type="submission" date="2017-02" db="EMBL/GenBank/DDBJ databases">
        <title>Draft genome sequence of Streptomyces phaeoluteigriseus type strain DSM41896.</title>
        <authorList>
            <person name="Salih T.S."/>
            <person name="Algora Gallardo L."/>
            <person name="Melo Santos T."/>
            <person name="Filgueira Martinez S."/>
            <person name="Herron P.R."/>
        </authorList>
    </citation>
    <scope>NUCLEOTIDE SEQUENCE [LARGE SCALE GENOMIC DNA]</scope>
    <source>
        <strain evidence="2 3">DSM 41896</strain>
    </source>
</reference>
<evidence type="ECO:0008006" key="4">
    <source>
        <dbReference type="Google" id="ProtNLM"/>
    </source>
</evidence>
<dbReference type="GO" id="GO:0006310">
    <property type="term" value="P:DNA recombination"/>
    <property type="evidence" value="ECO:0007669"/>
    <property type="project" value="UniProtKB-KW"/>
</dbReference>
<comment type="caution">
    <text evidence="2">The sequence shown here is derived from an EMBL/GenBank/DDBJ whole genome shotgun (WGS) entry which is preliminary data.</text>
</comment>
<dbReference type="InterPro" id="IPR011010">
    <property type="entry name" value="DNA_brk_join_enz"/>
</dbReference>
<protein>
    <recommendedName>
        <fullName evidence="4">Integrase</fullName>
    </recommendedName>
</protein>
<dbReference type="GO" id="GO:0015074">
    <property type="term" value="P:DNA integration"/>
    <property type="evidence" value="ECO:0007669"/>
    <property type="project" value="InterPro"/>
</dbReference>
<reference evidence="3" key="1">
    <citation type="submission" date="2016-11" db="EMBL/GenBank/DDBJ databases">
        <authorList>
            <person name="Schniete J.K."/>
            <person name="Salih T."/>
            <person name="Algora Gallardo L."/>
            <person name="Martinez Fernandez S."/>
            <person name="Herron P.R."/>
        </authorList>
    </citation>
    <scope>NUCLEOTIDE SEQUENCE [LARGE SCALE GENOMIC DNA]</scope>
    <source>
        <strain evidence="3">DSM 41896</strain>
    </source>
</reference>
<evidence type="ECO:0000313" key="3">
    <source>
        <dbReference type="Proteomes" id="UP000184286"/>
    </source>
</evidence>
<name>A0A1V6MYY8_9ACTN</name>
<dbReference type="SUPFAM" id="SSF56349">
    <property type="entry name" value="DNA breaking-rejoining enzymes"/>
    <property type="match status" value="1"/>
</dbReference>
<dbReference type="GO" id="GO:0003677">
    <property type="term" value="F:DNA binding"/>
    <property type="evidence" value="ECO:0007669"/>
    <property type="project" value="InterPro"/>
</dbReference>
<dbReference type="Gene3D" id="1.10.443.10">
    <property type="entry name" value="Intergrase catalytic core"/>
    <property type="match status" value="1"/>
</dbReference>
<evidence type="ECO:0000256" key="1">
    <source>
        <dbReference type="ARBA" id="ARBA00023172"/>
    </source>
</evidence>
<dbReference type="AlphaFoldDB" id="A0A1V6MYY8"/>
<dbReference type="STRING" id="114686.BM536_001945"/>
<keyword evidence="1" id="KW-0233">DNA recombination</keyword>
<evidence type="ECO:0000313" key="2">
    <source>
        <dbReference type="EMBL" id="OQD57537.1"/>
    </source>
</evidence>
<dbReference type="Proteomes" id="UP000184286">
    <property type="component" value="Unassembled WGS sequence"/>
</dbReference>
<dbReference type="EMBL" id="MPOH02000003">
    <property type="protein sequence ID" value="OQD57537.1"/>
    <property type="molecule type" value="Genomic_DNA"/>
</dbReference>
<gene>
    <name evidence="2" type="ORF">BM536_001945</name>
</gene>
<accession>A0A1V6MYY8</accession>
<organism evidence="2 3">
    <name type="scientific">Streptomyces phaeoluteigriseus</name>
    <dbReference type="NCBI Taxonomy" id="114686"/>
    <lineage>
        <taxon>Bacteria</taxon>
        <taxon>Bacillati</taxon>
        <taxon>Actinomycetota</taxon>
        <taxon>Actinomycetes</taxon>
        <taxon>Kitasatosporales</taxon>
        <taxon>Streptomycetaceae</taxon>
        <taxon>Streptomyces</taxon>
        <taxon>Streptomyces aurantiacus group</taxon>
    </lineage>
</organism>
<proteinExistence type="predicted"/>